<dbReference type="OrthoDB" id="276721at2759"/>
<dbReference type="SUPFAM" id="SSF51735">
    <property type="entry name" value="NAD(P)-binding Rossmann-fold domains"/>
    <property type="match status" value="1"/>
</dbReference>
<name>E4XNM0_OIKDI</name>
<dbReference type="PANTHER" id="PTHR11092">
    <property type="entry name" value="SUGAR NUCLEOTIDE EPIMERASE RELATED"/>
    <property type="match status" value="1"/>
</dbReference>
<sequence length="136" mass="15770">MHILIGGGSGHIGKLLTSYLKQRGHKVTWISRFSGEDRITWQQLRWDEAPKDVEAIINLAGNRWMERPSMMQSTNFQATDVIERFQTSRWFTAKTCALYCKERAEQGNPLKVYVQASSTLYYHVNQETEDLMDVVQ</sequence>
<reference evidence="2" key="1">
    <citation type="journal article" date="2010" name="Science">
        <title>Plasticity of animal genome architecture unmasked by rapid evolution of a pelagic tunicate.</title>
        <authorList>
            <person name="Denoeud F."/>
            <person name="Henriet S."/>
            <person name="Mungpakdee S."/>
            <person name="Aury J.M."/>
            <person name="Da Silva C."/>
            <person name="Brinkmann H."/>
            <person name="Mikhaleva J."/>
            <person name="Olsen L.C."/>
            <person name="Jubin C."/>
            <person name="Canestro C."/>
            <person name="Bouquet J.M."/>
            <person name="Danks G."/>
            <person name="Poulain J."/>
            <person name="Campsteijn C."/>
            <person name="Adamski M."/>
            <person name="Cross I."/>
            <person name="Yadetie F."/>
            <person name="Muffato M."/>
            <person name="Louis A."/>
            <person name="Butcher S."/>
            <person name="Tsagkogeorga G."/>
            <person name="Konrad A."/>
            <person name="Singh S."/>
            <person name="Jensen M.F."/>
            <person name="Cong E.H."/>
            <person name="Eikeseth-Otteraa H."/>
            <person name="Noel B."/>
            <person name="Anthouard V."/>
            <person name="Porcel B.M."/>
            <person name="Kachouri-Lafond R."/>
            <person name="Nishino A."/>
            <person name="Ugolini M."/>
            <person name="Chourrout P."/>
            <person name="Nishida H."/>
            <person name="Aasland R."/>
            <person name="Huzurbazar S."/>
            <person name="Westhof E."/>
            <person name="Delsuc F."/>
            <person name="Lehrach H."/>
            <person name="Reinhardt R."/>
            <person name="Weissenbach J."/>
            <person name="Roy S.W."/>
            <person name="Artiguenave F."/>
            <person name="Postlethwait J.H."/>
            <person name="Manak J.R."/>
            <person name="Thompson E.M."/>
            <person name="Jaillon O."/>
            <person name="Du Pasquier L."/>
            <person name="Boudinot P."/>
            <person name="Liberles D.A."/>
            <person name="Volff J.N."/>
            <person name="Philippe H."/>
            <person name="Lenhard B."/>
            <person name="Roest Crollius H."/>
            <person name="Wincker P."/>
            <person name="Chourrout D."/>
        </authorList>
    </citation>
    <scope>NUCLEOTIDE SEQUENCE [LARGE SCALE GENOMIC DNA]</scope>
</reference>
<dbReference type="Pfam" id="PF01370">
    <property type="entry name" value="Epimerase"/>
    <property type="match status" value="1"/>
</dbReference>
<feature type="domain" description="NAD-dependent epimerase/dehydratase" evidence="1">
    <location>
        <begin position="3"/>
        <end position="102"/>
    </location>
</feature>
<evidence type="ECO:0000313" key="2">
    <source>
        <dbReference type="EMBL" id="CBY11458.1"/>
    </source>
</evidence>
<keyword evidence="3" id="KW-1185">Reference proteome</keyword>
<dbReference type="InterPro" id="IPR036291">
    <property type="entry name" value="NAD(P)-bd_dom_sf"/>
</dbReference>
<gene>
    <name evidence="2" type="ORF">GSOID_T00016619001</name>
</gene>
<dbReference type="PANTHER" id="PTHR11092:SF0">
    <property type="entry name" value="EPIMERASE FAMILY PROTEIN SDR39U1"/>
    <property type="match status" value="1"/>
</dbReference>
<accession>E4XNM0</accession>
<dbReference type="AlphaFoldDB" id="E4XNM0"/>
<evidence type="ECO:0000313" key="3">
    <source>
        <dbReference type="Proteomes" id="UP000001307"/>
    </source>
</evidence>
<protein>
    <recommendedName>
        <fullName evidence="1">NAD-dependent epimerase/dehydratase domain-containing protein</fullName>
    </recommendedName>
</protein>
<dbReference type="EMBL" id="FN653085">
    <property type="protein sequence ID" value="CBY11458.1"/>
    <property type="molecule type" value="Genomic_DNA"/>
</dbReference>
<evidence type="ECO:0000259" key="1">
    <source>
        <dbReference type="Pfam" id="PF01370"/>
    </source>
</evidence>
<organism evidence="2">
    <name type="scientific">Oikopleura dioica</name>
    <name type="common">Tunicate</name>
    <dbReference type="NCBI Taxonomy" id="34765"/>
    <lineage>
        <taxon>Eukaryota</taxon>
        <taxon>Metazoa</taxon>
        <taxon>Chordata</taxon>
        <taxon>Tunicata</taxon>
        <taxon>Appendicularia</taxon>
        <taxon>Copelata</taxon>
        <taxon>Oikopleuridae</taxon>
        <taxon>Oikopleura</taxon>
    </lineage>
</organism>
<proteinExistence type="predicted"/>
<dbReference type="InParanoid" id="E4XNM0"/>
<dbReference type="InterPro" id="IPR001509">
    <property type="entry name" value="Epimerase_deHydtase"/>
</dbReference>
<dbReference type="Gene3D" id="3.40.50.720">
    <property type="entry name" value="NAD(P)-binding Rossmann-like Domain"/>
    <property type="match status" value="1"/>
</dbReference>
<dbReference type="Proteomes" id="UP000001307">
    <property type="component" value="Unassembled WGS sequence"/>
</dbReference>